<dbReference type="InterPro" id="IPR003779">
    <property type="entry name" value="CMD-like"/>
</dbReference>
<dbReference type="EMBL" id="BMCS01000002">
    <property type="protein sequence ID" value="GGF32526.1"/>
    <property type="molecule type" value="Genomic_DNA"/>
</dbReference>
<dbReference type="PANTHER" id="PTHR34846">
    <property type="entry name" value="4-CARBOXYMUCONOLACTONE DECARBOXYLASE FAMILY PROTEIN (AFU_ORTHOLOGUE AFUA_6G11590)"/>
    <property type="match status" value="1"/>
</dbReference>
<dbReference type="SUPFAM" id="SSF69118">
    <property type="entry name" value="AhpD-like"/>
    <property type="match status" value="1"/>
</dbReference>
<comment type="caution">
    <text evidence="2">The sequence shown here is derived from an EMBL/GenBank/DDBJ whole genome shotgun (WGS) entry which is preliminary data.</text>
</comment>
<dbReference type="Pfam" id="PF02627">
    <property type="entry name" value="CMD"/>
    <property type="match status" value="1"/>
</dbReference>
<name>A0ABQ1V017_9NOCA</name>
<feature type="domain" description="Carboxymuconolactone decarboxylase-like" evidence="1">
    <location>
        <begin position="20"/>
        <end position="101"/>
    </location>
</feature>
<dbReference type="NCBIfam" id="TIGR00778">
    <property type="entry name" value="ahpD_dom"/>
    <property type="match status" value="1"/>
</dbReference>
<sequence length="159" mass="17495">MTTDTHPVSTQRLTVPTTNPKVYKALVALQMAAAADFDAELAELIKIRASQINGCAYCLHMHVSDASAMGISDRKLHMIAVWREAPNFFSEREQAVLEFTEAVTRLGEHGVGDDVYARAAAHFDEFGMGQLLANVIMINAWNRVAVTSRYPAGDDERGQ</sequence>
<dbReference type="InterPro" id="IPR029032">
    <property type="entry name" value="AhpD-like"/>
</dbReference>
<protein>
    <submittedName>
        <fullName evidence="2">Alkyl hydroperoxide reductase AhpD</fullName>
    </submittedName>
</protein>
<keyword evidence="3" id="KW-1185">Reference proteome</keyword>
<proteinExistence type="predicted"/>
<accession>A0ABQ1V017</accession>
<dbReference type="InterPro" id="IPR004675">
    <property type="entry name" value="AhpD_core"/>
</dbReference>
<dbReference type="PANTHER" id="PTHR34846:SF10">
    <property type="entry name" value="CYTOPLASMIC PROTEIN"/>
    <property type="match status" value="1"/>
</dbReference>
<gene>
    <name evidence="2" type="ORF">GCM10007298_30520</name>
</gene>
<reference evidence="3" key="1">
    <citation type="journal article" date="2019" name="Int. J. Syst. Evol. Microbiol.">
        <title>The Global Catalogue of Microorganisms (GCM) 10K type strain sequencing project: providing services to taxonomists for standard genome sequencing and annotation.</title>
        <authorList>
            <consortium name="The Broad Institute Genomics Platform"/>
            <consortium name="The Broad Institute Genome Sequencing Center for Infectious Disease"/>
            <person name="Wu L."/>
            <person name="Ma J."/>
        </authorList>
    </citation>
    <scope>NUCLEOTIDE SEQUENCE [LARGE SCALE GENOMIC DNA]</scope>
    <source>
        <strain evidence="3">CCM 7855</strain>
    </source>
</reference>
<organism evidence="2 3">
    <name type="scientific">Williamsia phyllosphaerae</name>
    <dbReference type="NCBI Taxonomy" id="885042"/>
    <lineage>
        <taxon>Bacteria</taxon>
        <taxon>Bacillati</taxon>
        <taxon>Actinomycetota</taxon>
        <taxon>Actinomycetes</taxon>
        <taxon>Mycobacteriales</taxon>
        <taxon>Nocardiaceae</taxon>
        <taxon>Williamsia</taxon>
    </lineage>
</organism>
<dbReference type="Gene3D" id="1.20.1290.10">
    <property type="entry name" value="AhpD-like"/>
    <property type="match status" value="1"/>
</dbReference>
<evidence type="ECO:0000313" key="3">
    <source>
        <dbReference type="Proteomes" id="UP000632454"/>
    </source>
</evidence>
<evidence type="ECO:0000259" key="1">
    <source>
        <dbReference type="Pfam" id="PF02627"/>
    </source>
</evidence>
<dbReference type="Proteomes" id="UP000632454">
    <property type="component" value="Unassembled WGS sequence"/>
</dbReference>
<dbReference type="RefSeq" id="WP_188490817.1">
    <property type="nucleotide sequence ID" value="NZ_BMCS01000002.1"/>
</dbReference>
<evidence type="ECO:0000313" key="2">
    <source>
        <dbReference type="EMBL" id="GGF32526.1"/>
    </source>
</evidence>